<protein>
    <recommendedName>
        <fullName evidence="3">OstA family protein</fullName>
    </recommendedName>
</protein>
<keyword evidence="1" id="KW-0732">Signal</keyword>
<evidence type="ECO:0008006" key="3">
    <source>
        <dbReference type="Google" id="ProtNLM"/>
    </source>
</evidence>
<name>A0AAU7U9N9_9DEIO</name>
<sequence length="208" mass="21933">MRMRRVLALLTLTSLTLLPAQAATFGGFQITARGEQRMDLGTGRTELPQGGTAVDAASGLTLDAAQISYLSGQNLTASHVTLHTREGGTLSADTLSYDQRSGLIEASGHLTYSDREIRQLSAAQVRLDLKAGILTALGGVRAQTPTLSASRVVARQGGAQVLLSGPYLLSFKGGRYQNPRADGLLLISGSKAVKPDAQALAPFRPYLK</sequence>
<dbReference type="RefSeq" id="WP_350243057.1">
    <property type="nucleotide sequence ID" value="NZ_CP158299.1"/>
</dbReference>
<organism evidence="2">
    <name type="scientific">Deinococcus sonorensis KR-87</name>
    <dbReference type="NCBI Taxonomy" id="694439"/>
    <lineage>
        <taxon>Bacteria</taxon>
        <taxon>Thermotogati</taxon>
        <taxon>Deinococcota</taxon>
        <taxon>Deinococci</taxon>
        <taxon>Deinococcales</taxon>
        <taxon>Deinococcaceae</taxon>
        <taxon>Deinococcus</taxon>
    </lineage>
</organism>
<reference evidence="2" key="1">
    <citation type="submission" date="2024-06" db="EMBL/GenBank/DDBJ databases">
        <title>Draft Genome Sequence of Deinococcus sonorensis Type Strain KR-87, a Biofilm Producing Representative of the Genus Deinococcus.</title>
        <authorList>
            <person name="Boren L.S."/>
            <person name="Grosso R.A."/>
            <person name="Hugenberg-Cox A.N."/>
            <person name="Hill J.T.E."/>
            <person name="Albert C.M."/>
            <person name="Tuohy J.M."/>
        </authorList>
    </citation>
    <scope>NUCLEOTIDE SEQUENCE</scope>
    <source>
        <strain evidence="2">KR-87</strain>
    </source>
</reference>
<evidence type="ECO:0000313" key="2">
    <source>
        <dbReference type="EMBL" id="XBV85020.1"/>
    </source>
</evidence>
<feature type="chain" id="PRO_5043851545" description="OstA family protein" evidence="1">
    <location>
        <begin position="23"/>
        <end position="208"/>
    </location>
</feature>
<accession>A0AAU7U9N9</accession>
<evidence type="ECO:0000256" key="1">
    <source>
        <dbReference type="SAM" id="SignalP"/>
    </source>
</evidence>
<dbReference type="EMBL" id="CP158299">
    <property type="protein sequence ID" value="XBV85020.1"/>
    <property type="molecule type" value="Genomic_DNA"/>
</dbReference>
<gene>
    <name evidence="2" type="ORF">ABOD76_16465</name>
</gene>
<feature type="signal peptide" evidence="1">
    <location>
        <begin position="1"/>
        <end position="22"/>
    </location>
</feature>
<proteinExistence type="predicted"/>
<dbReference type="KEGG" id="dsc:ABOD76_16465"/>
<dbReference type="AlphaFoldDB" id="A0AAU7U9N9"/>